<proteinExistence type="predicted"/>
<dbReference type="SUPFAM" id="SSF48295">
    <property type="entry name" value="TrpR-like"/>
    <property type="match status" value="1"/>
</dbReference>
<evidence type="ECO:0000313" key="2">
    <source>
        <dbReference type="EMBL" id="BAU93445.1"/>
    </source>
</evidence>
<dbReference type="GO" id="GO:0005524">
    <property type="term" value="F:ATP binding"/>
    <property type="evidence" value="ECO:0007669"/>
    <property type="project" value="InterPro"/>
</dbReference>
<dbReference type="SMART" id="SM00760">
    <property type="entry name" value="Bac_DnaA_C"/>
    <property type="match status" value="1"/>
</dbReference>
<dbReference type="GO" id="GO:0043565">
    <property type="term" value="F:sequence-specific DNA binding"/>
    <property type="evidence" value="ECO:0007669"/>
    <property type="project" value="InterPro"/>
</dbReference>
<evidence type="ECO:0000259" key="1">
    <source>
        <dbReference type="SMART" id="SM00760"/>
    </source>
</evidence>
<organism evidence="2 3">
    <name type="scientific">Methylorubrum populi</name>
    <dbReference type="NCBI Taxonomy" id="223967"/>
    <lineage>
        <taxon>Bacteria</taxon>
        <taxon>Pseudomonadati</taxon>
        <taxon>Pseudomonadota</taxon>
        <taxon>Alphaproteobacteria</taxon>
        <taxon>Hyphomicrobiales</taxon>
        <taxon>Methylobacteriaceae</taxon>
        <taxon>Methylorubrum</taxon>
    </lineage>
</organism>
<protein>
    <recommendedName>
        <fullName evidence="1">Chromosomal replication initiator DnaA C-terminal domain-containing protein</fullName>
    </recommendedName>
</protein>
<reference evidence="2 3" key="1">
    <citation type="journal article" date="2016" name="Genome Announc.">
        <title>Complete Genome Sequence of Methylobacterium populi P-1M, Isolated from Pink-Pigmented Household Biofilm.</title>
        <authorList>
            <person name="Morohoshi T."/>
            <person name="Ikeda T."/>
        </authorList>
    </citation>
    <scope>NUCLEOTIDE SEQUENCE [LARGE SCALE GENOMIC DNA]</scope>
    <source>
        <strain evidence="2 3">P-1M</strain>
    </source>
</reference>
<dbReference type="OrthoDB" id="5293895at2"/>
<evidence type="ECO:0000313" key="3">
    <source>
        <dbReference type="Proteomes" id="UP000218288"/>
    </source>
</evidence>
<dbReference type="Gene3D" id="1.10.1750.10">
    <property type="match status" value="2"/>
</dbReference>
<dbReference type="InterPro" id="IPR013159">
    <property type="entry name" value="DnaA_C"/>
</dbReference>
<dbReference type="GO" id="GO:0006275">
    <property type="term" value="P:regulation of DNA replication"/>
    <property type="evidence" value="ECO:0007669"/>
    <property type="project" value="InterPro"/>
</dbReference>
<name>A0A160PKA7_9HYPH</name>
<feature type="domain" description="Chromosomal replication initiator DnaA C-terminal" evidence="1">
    <location>
        <begin position="75"/>
        <end position="143"/>
    </location>
</feature>
<dbReference type="AlphaFoldDB" id="A0A160PKA7"/>
<gene>
    <name evidence="2" type="ORF">MPPM_4840</name>
</gene>
<dbReference type="RefSeq" id="WP_157914278.1">
    <property type="nucleotide sequence ID" value="NZ_AP014809.1"/>
</dbReference>
<dbReference type="EMBL" id="AP014809">
    <property type="protein sequence ID" value="BAU93445.1"/>
    <property type="molecule type" value="Genomic_DNA"/>
</dbReference>
<sequence length="239" mass="26278">MNVDYVPVADLTTAAEMIARQKEIRRRQEEAGRKLKALQPKPVLVEAEQEPAETAPPPAALPQGSSDLRDALARLPRSIIRRVAAQHGVTFDDIVGEDRSVQFVTARHAAIRAVREAHPTFSIKRLGRIFGGRDPSSIRNALGLNPRPRSANRQKSGVVCAEAPSPMQIIEDTSRKYSVAPHDVIGRCYVEAVSLARHEAVANIRAAHPEMTARQIGNLFDGRSDNFVAHCLAYMRRAA</sequence>
<dbReference type="Pfam" id="PF08299">
    <property type="entry name" value="Bac_DnaA_C"/>
    <property type="match status" value="1"/>
</dbReference>
<accession>A0A160PKA7</accession>
<dbReference type="Proteomes" id="UP000218288">
    <property type="component" value="Chromosome"/>
</dbReference>
<dbReference type="GO" id="GO:0006270">
    <property type="term" value="P:DNA replication initiation"/>
    <property type="evidence" value="ECO:0007669"/>
    <property type="project" value="InterPro"/>
</dbReference>
<dbReference type="InterPro" id="IPR010921">
    <property type="entry name" value="Trp_repressor/repl_initiator"/>
</dbReference>